<dbReference type="GO" id="GO:0000166">
    <property type="term" value="F:nucleotide binding"/>
    <property type="evidence" value="ECO:0007669"/>
    <property type="project" value="UniProtKB-KW"/>
</dbReference>
<feature type="binding site" evidence="2">
    <location>
        <position position="87"/>
    </location>
    <ligand>
        <name>7-chloro-L-tryptophan</name>
        <dbReference type="ChEBI" id="CHEBI:58713"/>
    </ligand>
</feature>
<dbReference type="RefSeq" id="WP_067664853.1">
    <property type="nucleotide sequence ID" value="NZ_FQXG01000008.1"/>
</dbReference>
<sequence>MQNPIQRVVIVGGGAAGWLTAGVLAAKHNADQGRLAPTPPLSITLIESPDVPTVGVGEGTWPSMRSTLETIGIRETEFLRCCDASFKQGSRFRHWGLDDARRLQEGVSDQYLHPFTLPQGQNQLNLADFWLPFREQVTFSEAVCAQEAISQAGLAPKTLTTPEYHFHLNYGYHLDAAKFGQLLQRHCTEKLGVTHLQDHVVEVVSHPSGDIAQVITQGKGAVEGDLFIDCSGRQSMLLGQHLKVPYISQKSVLFNDRAMALQVPYQRADDPIASCTLSTATEHGWIWDIGLPKRRGVGVVFSADHCSEAQAEQHLAHYLGGSIPKGLTPRIIQYRPGHHQVCWQNNCVAVGMAAGFIEPLEASALALIEWTANALADQFPRDRAAMPLLAQRMNRRYRQHWHQIIEFLKLHYVLSRREQGAYWRDHRDPSTCPDSLLEQLDLWQYQPPGDQDVAIKQPLFPAASYQYVLYGMGFETQAMALMKPSDKALARRLFDENQQQVAKLQRLLPSNRALLDQVSQYGFNKI</sequence>
<dbReference type="SUPFAM" id="SSF51905">
    <property type="entry name" value="FAD/NAD(P)-binding domain"/>
    <property type="match status" value="1"/>
</dbReference>
<dbReference type="OrthoDB" id="7178350at2"/>
<feature type="binding site" evidence="2">
    <location>
        <position position="361"/>
    </location>
    <ligand>
        <name>L-tryptophan</name>
        <dbReference type="ChEBI" id="CHEBI:57912"/>
    </ligand>
</feature>
<feature type="active site" evidence="1">
    <location>
        <position position="87"/>
    </location>
</feature>
<dbReference type="AlphaFoldDB" id="A0A1M5YWP5"/>
<keyword evidence="4" id="KW-1185">Reference proteome</keyword>
<dbReference type="InterPro" id="IPR006905">
    <property type="entry name" value="Flavin_halogenase"/>
</dbReference>
<gene>
    <name evidence="3" type="ORF">SAMN02745129_4545</name>
</gene>
<proteinExistence type="predicted"/>
<dbReference type="Pfam" id="PF04820">
    <property type="entry name" value="Trp_halogenase"/>
    <property type="match status" value="1"/>
</dbReference>
<name>A0A1M5YWP5_9GAMM</name>
<organism evidence="3 4">
    <name type="scientific">Ferrimonas marina</name>
    <dbReference type="NCBI Taxonomy" id="299255"/>
    <lineage>
        <taxon>Bacteria</taxon>
        <taxon>Pseudomonadati</taxon>
        <taxon>Pseudomonadota</taxon>
        <taxon>Gammaproteobacteria</taxon>
        <taxon>Alteromonadales</taxon>
        <taxon>Ferrimonadaceae</taxon>
        <taxon>Ferrimonas</taxon>
    </lineage>
</organism>
<accession>A0A1M5YWP5</accession>
<keyword evidence="2" id="KW-0285">Flavoprotein</keyword>
<dbReference type="Gene3D" id="3.50.50.60">
    <property type="entry name" value="FAD/NAD(P)-binding domain"/>
    <property type="match status" value="1"/>
</dbReference>
<dbReference type="InterPro" id="IPR050816">
    <property type="entry name" value="Flavin-dep_Halogenase_NPB"/>
</dbReference>
<dbReference type="Proteomes" id="UP000184268">
    <property type="component" value="Unassembled WGS sequence"/>
</dbReference>
<protein>
    <submittedName>
        <fullName evidence="3">Tryptophan halogenase</fullName>
    </submittedName>
</protein>
<evidence type="ECO:0000256" key="1">
    <source>
        <dbReference type="PIRSR" id="PIRSR011396-1"/>
    </source>
</evidence>
<feature type="binding site" evidence="2">
    <location>
        <begin position="13"/>
        <end position="16"/>
    </location>
    <ligand>
        <name>FAD</name>
        <dbReference type="ChEBI" id="CHEBI:57692"/>
    </ligand>
</feature>
<dbReference type="STRING" id="299255.SAMN02745129_4545"/>
<dbReference type="PIRSF" id="PIRSF011396">
    <property type="entry name" value="Trp_halogenase"/>
    <property type="match status" value="1"/>
</dbReference>
<dbReference type="PANTHER" id="PTHR43747">
    <property type="entry name" value="FAD-BINDING PROTEIN"/>
    <property type="match status" value="1"/>
</dbReference>
<keyword evidence="2" id="KW-0547">Nucleotide-binding</keyword>
<dbReference type="PANTHER" id="PTHR43747:SF4">
    <property type="entry name" value="FLAVIN-DEPENDENT TRYPTOPHAN HALOGENASE"/>
    <property type="match status" value="1"/>
</dbReference>
<evidence type="ECO:0000313" key="4">
    <source>
        <dbReference type="Proteomes" id="UP000184268"/>
    </source>
</evidence>
<evidence type="ECO:0000313" key="3">
    <source>
        <dbReference type="EMBL" id="SHI16260.1"/>
    </source>
</evidence>
<dbReference type="InterPro" id="IPR033856">
    <property type="entry name" value="Trp_halogen"/>
</dbReference>
<dbReference type="EMBL" id="FQXG01000008">
    <property type="protein sequence ID" value="SHI16260.1"/>
    <property type="molecule type" value="Genomic_DNA"/>
</dbReference>
<feature type="binding site" evidence="2">
    <location>
        <position position="200"/>
    </location>
    <ligand>
        <name>FAD</name>
        <dbReference type="ChEBI" id="CHEBI:57692"/>
    </ligand>
</feature>
<keyword evidence="2" id="KW-0274">FAD</keyword>
<evidence type="ECO:0000256" key="2">
    <source>
        <dbReference type="PIRSR" id="PIRSR011396-2"/>
    </source>
</evidence>
<reference evidence="3 4" key="1">
    <citation type="submission" date="2016-11" db="EMBL/GenBank/DDBJ databases">
        <authorList>
            <person name="Jaros S."/>
            <person name="Januszkiewicz K."/>
            <person name="Wedrychowicz H."/>
        </authorList>
    </citation>
    <scope>NUCLEOTIDE SEQUENCE [LARGE SCALE GENOMIC DNA]</scope>
    <source>
        <strain evidence="3 4">DSM 16917</strain>
    </source>
</reference>
<dbReference type="GO" id="GO:0004497">
    <property type="term" value="F:monooxygenase activity"/>
    <property type="evidence" value="ECO:0007669"/>
    <property type="project" value="InterPro"/>
</dbReference>
<dbReference type="InterPro" id="IPR036188">
    <property type="entry name" value="FAD/NAD-bd_sf"/>
</dbReference>